<comment type="caution">
    <text evidence="1">The sequence shown here is derived from an EMBL/GenBank/DDBJ whole genome shotgun (WGS) entry which is preliminary data.</text>
</comment>
<reference evidence="1" key="1">
    <citation type="submission" date="2024-05" db="EMBL/GenBank/DDBJ databases">
        <title>Metabacillus sp. nov., isolated from the rhizosphere soil of tomato plants.</title>
        <authorList>
            <person name="Ma R."/>
        </authorList>
    </citation>
    <scope>NUCLEOTIDE SEQUENCE</scope>
    <source>
        <strain evidence="1">DBTR6</strain>
    </source>
</reference>
<dbReference type="EMBL" id="JAIQUM010000031">
    <property type="protein sequence ID" value="MBZ5751390.1"/>
    <property type="molecule type" value="Genomic_DNA"/>
</dbReference>
<accession>A0ABS7UTU8</accession>
<keyword evidence="2" id="KW-1185">Reference proteome</keyword>
<protein>
    <submittedName>
        <fullName evidence="1">Uncharacterized protein</fullName>
    </submittedName>
</protein>
<name>A0ABS7UTU8_9BACI</name>
<gene>
    <name evidence="1" type="ORF">K9V48_14325</name>
</gene>
<evidence type="ECO:0000313" key="1">
    <source>
        <dbReference type="EMBL" id="MBZ5751390.1"/>
    </source>
</evidence>
<organism evidence="1 2">
    <name type="scientific">Metabacillus rhizolycopersici</name>
    <dbReference type="NCBI Taxonomy" id="2875709"/>
    <lineage>
        <taxon>Bacteria</taxon>
        <taxon>Bacillati</taxon>
        <taxon>Bacillota</taxon>
        <taxon>Bacilli</taxon>
        <taxon>Bacillales</taxon>
        <taxon>Bacillaceae</taxon>
        <taxon>Metabacillus</taxon>
    </lineage>
</organism>
<proteinExistence type="predicted"/>
<evidence type="ECO:0000313" key="2">
    <source>
        <dbReference type="Proteomes" id="UP001165287"/>
    </source>
</evidence>
<dbReference type="Proteomes" id="UP001165287">
    <property type="component" value="Unassembled WGS sequence"/>
</dbReference>
<dbReference type="RefSeq" id="WP_224139653.1">
    <property type="nucleotide sequence ID" value="NZ_JAIQUM010000031.1"/>
</dbReference>
<sequence>MEKYQRAYERYTEKCEKFGIQLIDMIEFIQNVTKEQAEMMLNEIN</sequence>